<proteinExistence type="predicted"/>
<protein>
    <submittedName>
        <fullName evidence="2">Uncharacterized protein</fullName>
    </submittedName>
</protein>
<accession>A0A8X6PTX1</accession>
<evidence type="ECO:0000313" key="2">
    <source>
        <dbReference type="EMBL" id="GFT88694.1"/>
    </source>
</evidence>
<keyword evidence="3" id="KW-1185">Reference proteome</keyword>
<evidence type="ECO:0000313" key="3">
    <source>
        <dbReference type="Proteomes" id="UP000887013"/>
    </source>
</evidence>
<gene>
    <name evidence="2" type="ORF">NPIL_170471</name>
</gene>
<evidence type="ECO:0000256" key="1">
    <source>
        <dbReference type="SAM" id="MobiDB-lite"/>
    </source>
</evidence>
<dbReference type="AlphaFoldDB" id="A0A8X6PTX1"/>
<reference evidence="2" key="1">
    <citation type="submission" date="2020-08" db="EMBL/GenBank/DDBJ databases">
        <title>Multicomponent nature underlies the extraordinary mechanical properties of spider dragline silk.</title>
        <authorList>
            <person name="Kono N."/>
            <person name="Nakamura H."/>
            <person name="Mori M."/>
            <person name="Yoshida Y."/>
            <person name="Ohtoshi R."/>
            <person name="Malay A.D."/>
            <person name="Moran D.A.P."/>
            <person name="Tomita M."/>
            <person name="Numata K."/>
            <person name="Arakawa K."/>
        </authorList>
    </citation>
    <scope>NUCLEOTIDE SEQUENCE</scope>
</reference>
<dbReference type="Proteomes" id="UP000887013">
    <property type="component" value="Unassembled WGS sequence"/>
</dbReference>
<organism evidence="2 3">
    <name type="scientific">Nephila pilipes</name>
    <name type="common">Giant wood spider</name>
    <name type="synonym">Nephila maculata</name>
    <dbReference type="NCBI Taxonomy" id="299642"/>
    <lineage>
        <taxon>Eukaryota</taxon>
        <taxon>Metazoa</taxon>
        <taxon>Ecdysozoa</taxon>
        <taxon>Arthropoda</taxon>
        <taxon>Chelicerata</taxon>
        <taxon>Arachnida</taxon>
        <taxon>Araneae</taxon>
        <taxon>Araneomorphae</taxon>
        <taxon>Entelegynae</taxon>
        <taxon>Araneoidea</taxon>
        <taxon>Nephilidae</taxon>
        <taxon>Nephila</taxon>
    </lineage>
</organism>
<comment type="caution">
    <text evidence="2">The sequence shown here is derived from an EMBL/GenBank/DDBJ whole genome shotgun (WGS) entry which is preliminary data.</text>
</comment>
<sequence>MAEEVCHSGTVNCGGQGHLIGGAHVWGPNRQFGDSPMQLPVQHQRVQPPVDHLRLSVSSSLTTLSDPLHNGKKKKERDLPLARVNRLHGSERTDGIIAQFRAQQHRDRSRPASVTANKSCPRVFTGGY</sequence>
<feature type="region of interest" description="Disordered" evidence="1">
    <location>
        <begin position="102"/>
        <end position="128"/>
    </location>
</feature>
<dbReference type="EMBL" id="BMAW01120322">
    <property type="protein sequence ID" value="GFT88694.1"/>
    <property type="molecule type" value="Genomic_DNA"/>
</dbReference>
<name>A0A8X6PTX1_NEPPI</name>